<gene>
    <name evidence="1" type="ORF">Hs20B_07010</name>
</gene>
<dbReference type="Proteomes" id="UP000475928">
    <property type="component" value="Unassembled WGS sequence"/>
</dbReference>
<evidence type="ECO:0000313" key="2">
    <source>
        <dbReference type="Proteomes" id="UP000475928"/>
    </source>
</evidence>
<comment type="caution">
    <text evidence="1">The sequence shown here is derived from an EMBL/GenBank/DDBJ whole genome shotgun (WGS) entry which is preliminary data.</text>
</comment>
<dbReference type="RefSeq" id="WP_172355692.1">
    <property type="nucleotide sequence ID" value="NZ_BLLH01000002.1"/>
</dbReference>
<dbReference type="AlphaFoldDB" id="A0A6A0B6K2"/>
<dbReference type="SUPFAM" id="SSF53756">
    <property type="entry name" value="UDP-Glycosyltransferase/glycogen phosphorylase"/>
    <property type="match status" value="1"/>
</dbReference>
<proteinExistence type="predicted"/>
<dbReference type="Gene3D" id="3.40.50.2000">
    <property type="entry name" value="Glycogen Phosphorylase B"/>
    <property type="match status" value="2"/>
</dbReference>
<keyword evidence="2" id="KW-1185">Reference proteome</keyword>
<dbReference type="EMBL" id="BLLH01000002">
    <property type="protein sequence ID" value="GFH40303.1"/>
    <property type="molecule type" value="Genomic_DNA"/>
</dbReference>
<reference evidence="1 2" key="1">
    <citation type="submission" date="2020-02" db="EMBL/GenBank/DDBJ databases">
        <title>Draft genome sequence of Lactococcus sp. Hs20B0-1.</title>
        <authorList>
            <person name="Noda S."/>
            <person name="Yuki M."/>
            <person name="Ohkuma M."/>
        </authorList>
    </citation>
    <scope>NUCLEOTIDE SEQUENCE [LARGE SCALE GENOMIC DNA]</scope>
    <source>
        <strain evidence="1 2">Hs20B0-1</strain>
    </source>
</reference>
<evidence type="ECO:0000313" key="1">
    <source>
        <dbReference type="EMBL" id="GFH40303.1"/>
    </source>
</evidence>
<organism evidence="1 2">
    <name type="scientific">Pseudolactococcus insecticola</name>
    <dbReference type="NCBI Taxonomy" id="2709158"/>
    <lineage>
        <taxon>Bacteria</taxon>
        <taxon>Bacillati</taxon>
        <taxon>Bacillota</taxon>
        <taxon>Bacilli</taxon>
        <taxon>Lactobacillales</taxon>
        <taxon>Streptococcaceae</taxon>
        <taxon>Pseudolactococcus</taxon>
    </lineage>
</organism>
<accession>A0A6A0B6K2</accession>
<name>A0A6A0B6K2_9LACT</name>
<protein>
    <submittedName>
        <fullName evidence="1">Uncharacterized protein</fullName>
    </submittedName>
</protein>
<sequence>MSEQEQTYVDKARLTTSIWRYGRPQGRKLADGVRFLPDGRVVGGLSNHKKWLLENNRLIIKNGDGNTVAQLANTEQDRFEGRVKGNLRYYKRVTTEIDSAILTENIWLYGRPRRQGALKTGIIFNVDGSITNGLWNQKSWRIFGKTLQILDGSDDVAATLTKTSDSRFEGRASGRPRIFKIANVSYRNHINNVISTLENDIQVRQHQIRSLNHQMTKLTNGKIKIVFLINKYGSTTATTRLIRYLQSDERFDARVYIVDLTRADARGVRQKIAAELESQKISYQNISNTEASLEMSDFLPHYILRQDPWDADWDGRFGTKSISYAYLLMVYYTVIDDFIAGDYLLDYANNAYFQESSYIFNSLTENNRAYLTRIGQEKLIEKYHAIGNLKAIEIYETKGYWPEKLQDYGKKILIVAHHAITSSWLNFGLLADMAQTYYDLAKNHPNFSFVFNPHPLMRERAARLLSDFEKRWAELPNTAIVDDIGMYALIKASDLVIAEGVSVLYEAQILRKPIIWLEKANHMPLSEDGEALMSGVHRLKDYSFEAIDKQLTTIIENGDELAPQQSRNVAPWLSEPHPEEKIADCLYEGIFGENTAPSSEK</sequence>